<sequence length="95" mass="9897">LLAKLEKIEAFVKTQRLGGVSGCSGQWARQLLRRRLSTAHGAPAVVSAGAAPGGVDISAYGFATVASEVSGDDEMDVQEELSDLRHQIGEAISMG</sequence>
<accession>A0AAE0G3X6</accession>
<keyword evidence="2" id="KW-1185">Reference proteome</keyword>
<comment type="caution">
    <text evidence="1">The sequence shown here is derived from an EMBL/GenBank/DDBJ whole genome shotgun (WGS) entry which is preliminary data.</text>
</comment>
<proteinExistence type="predicted"/>
<name>A0AAE0G3X6_9CHLO</name>
<organism evidence="1 2">
    <name type="scientific">Cymbomonas tetramitiformis</name>
    <dbReference type="NCBI Taxonomy" id="36881"/>
    <lineage>
        <taxon>Eukaryota</taxon>
        <taxon>Viridiplantae</taxon>
        <taxon>Chlorophyta</taxon>
        <taxon>Pyramimonadophyceae</taxon>
        <taxon>Pyramimonadales</taxon>
        <taxon>Pyramimonadaceae</taxon>
        <taxon>Cymbomonas</taxon>
    </lineage>
</organism>
<gene>
    <name evidence="1" type="ORF">CYMTET_20881</name>
</gene>
<reference evidence="1 2" key="1">
    <citation type="journal article" date="2015" name="Genome Biol. Evol.">
        <title>Comparative Genomics of a Bacterivorous Green Alga Reveals Evolutionary Causalities and Consequences of Phago-Mixotrophic Mode of Nutrition.</title>
        <authorList>
            <person name="Burns J.A."/>
            <person name="Paasch A."/>
            <person name="Narechania A."/>
            <person name="Kim E."/>
        </authorList>
    </citation>
    <scope>NUCLEOTIDE SEQUENCE [LARGE SCALE GENOMIC DNA]</scope>
    <source>
        <strain evidence="1 2">PLY_AMNH</strain>
    </source>
</reference>
<evidence type="ECO:0000313" key="1">
    <source>
        <dbReference type="EMBL" id="KAK3270735.1"/>
    </source>
</evidence>
<dbReference type="Proteomes" id="UP001190700">
    <property type="component" value="Unassembled WGS sequence"/>
</dbReference>
<dbReference type="AlphaFoldDB" id="A0AAE0G3X6"/>
<evidence type="ECO:0000313" key="2">
    <source>
        <dbReference type="Proteomes" id="UP001190700"/>
    </source>
</evidence>
<feature type="non-terminal residue" evidence="1">
    <location>
        <position position="1"/>
    </location>
</feature>
<dbReference type="EMBL" id="LGRX02010224">
    <property type="protein sequence ID" value="KAK3270735.1"/>
    <property type="molecule type" value="Genomic_DNA"/>
</dbReference>
<protein>
    <submittedName>
        <fullName evidence="1">Uncharacterized protein</fullName>
    </submittedName>
</protein>